<evidence type="ECO:0000313" key="3">
    <source>
        <dbReference type="EnsemblMetazoa" id="ASIC021067-PA"/>
    </source>
</evidence>
<evidence type="ECO:0000313" key="2">
    <source>
        <dbReference type="EMBL" id="KFB52757.1"/>
    </source>
</evidence>
<name>A0A084WRB3_ANOSI</name>
<feature type="compositionally biased region" description="Polar residues" evidence="1">
    <location>
        <begin position="14"/>
        <end position="23"/>
    </location>
</feature>
<dbReference type="AlphaFoldDB" id="A0A084WRB3"/>
<dbReference type="EnsemblMetazoa" id="ASIC021067-RA">
    <property type="protein sequence ID" value="ASIC021067-PA"/>
    <property type="gene ID" value="ASIC021067"/>
</dbReference>
<dbReference type="EMBL" id="KE525405">
    <property type="protein sequence ID" value="KFB52757.1"/>
    <property type="molecule type" value="Genomic_DNA"/>
</dbReference>
<sequence>MFGRAVVWKGRTQAHGSGNGNIKQQRQRRQRQPGFHSPVKTEERKWENDRPIGRWVEGGFWDCGREAACLGIGVIVRTWCARAAGVLVAKKKHKGFRTTDGGDAGKWPWGGRAGGGITMNGTASSRWSSRGFRMSPVRNGKTRCLLRYEAKDASEK</sequence>
<gene>
    <name evidence="2" type="ORF">ZHAS_00021067</name>
</gene>
<protein>
    <submittedName>
        <fullName evidence="2 3">Uncharacterized protein</fullName>
    </submittedName>
</protein>
<reference evidence="3" key="2">
    <citation type="submission" date="2020-05" db="UniProtKB">
        <authorList>
            <consortium name="EnsemblMetazoa"/>
        </authorList>
    </citation>
    <scope>IDENTIFICATION</scope>
</reference>
<evidence type="ECO:0000256" key="1">
    <source>
        <dbReference type="SAM" id="MobiDB-lite"/>
    </source>
</evidence>
<dbReference type="Proteomes" id="UP000030765">
    <property type="component" value="Unassembled WGS sequence"/>
</dbReference>
<keyword evidence="4" id="KW-1185">Reference proteome</keyword>
<proteinExistence type="predicted"/>
<reference evidence="2 4" key="1">
    <citation type="journal article" date="2014" name="BMC Genomics">
        <title>Genome sequence of Anopheles sinensis provides insight into genetics basis of mosquito competence for malaria parasites.</title>
        <authorList>
            <person name="Zhou D."/>
            <person name="Zhang D."/>
            <person name="Ding G."/>
            <person name="Shi L."/>
            <person name="Hou Q."/>
            <person name="Ye Y."/>
            <person name="Xu Y."/>
            <person name="Zhou H."/>
            <person name="Xiong C."/>
            <person name="Li S."/>
            <person name="Yu J."/>
            <person name="Hong S."/>
            <person name="Yu X."/>
            <person name="Zou P."/>
            <person name="Chen C."/>
            <person name="Chang X."/>
            <person name="Wang W."/>
            <person name="Lv Y."/>
            <person name="Sun Y."/>
            <person name="Ma L."/>
            <person name="Shen B."/>
            <person name="Zhu C."/>
        </authorList>
    </citation>
    <scope>NUCLEOTIDE SEQUENCE [LARGE SCALE GENOMIC DNA]</scope>
</reference>
<feature type="region of interest" description="Disordered" evidence="1">
    <location>
        <begin position="105"/>
        <end position="132"/>
    </location>
</feature>
<dbReference type="VEuPathDB" id="VectorBase:ASIC021067"/>
<feature type="region of interest" description="Disordered" evidence="1">
    <location>
        <begin position="9"/>
        <end position="46"/>
    </location>
</feature>
<feature type="compositionally biased region" description="Polar residues" evidence="1">
    <location>
        <begin position="119"/>
        <end position="128"/>
    </location>
</feature>
<organism evidence="2">
    <name type="scientific">Anopheles sinensis</name>
    <name type="common">Mosquito</name>
    <dbReference type="NCBI Taxonomy" id="74873"/>
    <lineage>
        <taxon>Eukaryota</taxon>
        <taxon>Metazoa</taxon>
        <taxon>Ecdysozoa</taxon>
        <taxon>Arthropoda</taxon>
        <taxon>Hexapoda</taxon>
        <taxon>Insecta</taxon>
        <taxon>Pterygota</taxon>
        <taxon>Neoptera</taxon>
        <taxon>Endopterygota</taxon>
        <taxon>Diptera</taxon>
        <taxon>Nematocera</taxon>
        <taxon>Culicoidea</taxon>
        <taxon>Culicidae</taxon>
        <taxon>Anophelinae</taxon>
        <taxon>Anopheles</taxon>
    </lineage>
</organism>
<dbReference type="EMBL" id="ATLV01026009">
    <property type="status" value="NOT_ANNOTATED_CDS"/>
    <property type="molecule type" value="Genomic_DNA"/>
</dbReference>
<evidence type="ECO:0000313" key="4">
    <source>
        <dbReference type="Proteomes" id="UP000030765"/>
    </source>
</evidence>
<accession>A0A084WRB3</accession>